<feature type="domain" description="Transposase (putative) gypsy type" evidence="7">
    <location>
        <begin position="670"/>
        <end position="716"/>
    </location>
</feature>
<feature type="signal peptide" evidence="5">
    <location>
        <begin position="1"/>
        <end position="31"/>
    </location>
</feature>
<evidence type="ECO:0000256" key="1">
    <source>
        <dbReference type="ARBA" id="ARBA00005641"/>
    </source>
</evidence>
<dbReference type="GO" id="GO:0000272">
    <property type="term" value="P:polysaccharide catabolic process"/>
    <property type="evidence" value="ECO:0007669"/>
    <property type="project" value="InterPro"/>
</dbReference>
<dbReference type="PANTHER" id="PTHR10551">
    <property type="entry name" value="FASCIN"/>
    <property type="match status" value="1"/>
</dbReference>
<feature type="chain" id="PRO_5020441587" evidence="5">
    <location>
        <begin position="32"/>
        <end position="813"/>
    </location>
</feature>
<dbReference type="CDD" id="cd00257">
    <property type="entry name" value="beta-trefoil_FSCN-like"/>
    <property type="match status" value="1"/>
</dbReference>
<dbReference type="GO" id="GO:0016477">
    <property type="term" value="P:cell migration"/>
    <property type="evidence" value="ECO:0007669"/>
    <property type="project" value="TreeGrafter"/>
</dbReference>
<dbReference type="InterPro" id="IPR017853">
    <property type="entry name" value="GH"/>
</dbReference>
<dbReference type="EMBL" id="SDRB02007175">
    <property type="protein sequence ID" value="THG11611.1"/>
    <property type="molecule type" value="Genomic_DNA"/>
</dbReference>
<dbReference type="Gene3D" id="2.80.10.50">
    <property type="match status" value="2"/>
</dbReference>
<dbReference type="GO" id="GO:0007163">
    <property type="term" value="P:establishment or maintenance of cell polarity"/>
    <property type="evidence" value="ECO:0007669"/>
    <property type="project" value="TreeGrafter"/>
</dbReference>
<feature type="region of interest" description="Disordered" evidence="4">
    <location>
        <begin position="568"/>
        <end position="588"/>
    </location>
</feature>
<dbReference type="InterPro" id="IPR001547">
    <property type="entry name" value="Glyco_hydro_5"/>
</dbReference>
<dbReference type="GO" id="GO:0051015">
    <property type="term" value="F:actin filament binding"/>
    <property type="evidence" value="ECO:0007669"/>
    <property type="project" value="InterPro"/>
</dbReference>
<proteinExistence type="inferred from homology"/>
<dbReference type="InterPro" id="IPR008999">
    <property type="entry name" value="Actin-crosslinking"/>
</dbReference>
<keyword evidence="10" id="KW-1185">Reference proteome</keyword>
<evidence type="ECO:0000313" key="9">
    <source>
        <dbReference type="EMBL" id="THG11611.1"/>
    </source>
</evidence>
<feature type="compositionally biased region" description="Polar residues" evidence="4">
    <location>
        <begin position="577"/>
        <end position="588"/>
    </location>
</feature>
<dbReference type="SUPFAM" id="SSF51445">
    <property type="entry name" value="(Trans)glycosidases"/>
    <property type="match status" value="1"/>
</dbReference>
<feature type="domain" description="Glycoside hydrolase family 5" evidence="6">
    <location>
        <begin position="318"/>
        <end position="511"/>
    </location>
</feature>
<evidence type="ECO:0000259" key="6">
    <source>
        <dbReference type="Pfam" id="PF00150"/>
    </source>
</evidence>
<comment type="caution">
    <text evidence="9">The sequence shown here is derived from an EMBL/GenBank/DDBJ whole genome shotgun (WGS) entry which is preliminary data.</text>
</comment>
<protein>
    <submittedName>
        <fullName evidence="9">Uncharacterized protein</fullName>
    </submittedName>
</protein>
<evidence type="ECO:0000256" key="2">
    <source>
        <dbReference type="ARBA" id="ARBA00022801"/>
    </source>
</evidence>
<dbReference type="InterPro" id="IPR010431">
    <property type="entry name" value="Fascin"/>
</dbReference>
<dbReference type="Proteomes" id="UP000306102">
    <property type="component" value="Unassembled WGS sequence"/>
</dbReference>
<keyword evidence="3" id="KW-0326">Glycosidase</keyword>
<evidence type="ECO:0000256" key="5">
    <source>
        <dbReference type="SAM" id="SignalP"/>
    </source>
</evidence>
<gene>
    <name evidence="9" type="ORF">TEA_023073</name>
</gene>
<sequence>MIKMATAHSTRRHPLLCFCIFLSSMLSLSHGTLTPDFKTRAVNLGGWLVAEKWIKPSLFDGIPNKDFLDGTRLQFKSVMAGKYLCAETGGGSILVANRTVASSWETFKLWRINETSYRLRVFNKLFVGVDTGGNGIDLVAIVADPPGISETFEIVRNSDDPNRVRIKVPNGFFLQLWRINETSYRLRVFNKLFVGVDTGGNGIDLVAIVADPPGVSETFEIVRNSDDPNRIRIKVPNGFFLQVNTDNPVTADSKGDGSWGNDDESVFIITNTGGLHGEFQLTNGYGPVNASQEHWNTFIVEDDFKFISSNGINARSSICRKYGINVIIDLHAAPGSQNGYEHSSSRDGSQEWGLLDQNIQYTVNVIGFLTSRYANNPRVYAVELMNEPLSPGASLDSLNKYYSAGYNVVRKNSSTAYVIMSNRLGAIDPQELFPIASSLEGSVIDIHYYNLFSNSFNNMSVQQNIDFIYNNRLPELYQLTTSNGPLTFIGEWVAEWNVKGATKEDYIKFANAQLNVYGKASQNRWLQQPETERIGSGGGSSTRGHSDDQDSCPLSVYLGFRYLRRKPRPSRDDLGTMTKTRGTSADTSASPCHVLKLFSRDNPLPADVFSSENQVSNADVMGMWRHRVNTPTKLEYFRQEFSIPADVHLKLAGDNDTIMPTDHTMPFPIVAFTECGLRLPLDPLFREVLHLYRLNPMQLTINSYRVINGIIALARQENLRITLADLQYYYTMCPLNLKDRGFVYYLKPRSTEFKIVADLPDSNKEAGDDFLIASGNWEFGPDEDVHLYPLPRTFTEGKGKSPKPTLSCFYLSL</sequence>
<dbReference type="GO" id="GO:0051017">
    <property type="term" value="P:actin filament bundle assembly"/>
    <property type="evidence" value="ECO:0007669"/>
    <property type="project" value="TreeGrafter"/>
</dbReference>
<name>A0A4S4E6G7_CAMSN</name>
<feature type="region of interest" description="Disordered" evidence="4">
    <location>
        <begin position="527"/>
        <end position="550"/>
    </location>
</feature>
<dbReference type="GO" id="GO:0005737">
    <property type="term" value="C:cytoplasm"/>
    <property type="evidence" value="ECO:0007669"/>
    <property type="project" value="TreeGrafter"/>
</dbReference>
<dbReference type="Gene3D" id="3.20.20.80">
    <property type="entry name" value="Glycosidases"/>
    <property type="match status" value="1"/>
</dbReference>
<dbReference type="Pfam" id="PF04195">
    <property type="entry name" value="Transposase_28"/>
    <property type="match status" value="1"/>
</dbReference>
<evidence type="ECO:0000259" key="7">
    <source>
        <dbReference type="Pfam" id="PF04195"/>
    </source>
</evidence>
<evidence type="ECO:0000313" key="10">
    <source>
        <dbReference type="Proteomes" id="UP000306102"/>
    </source>
</evidence>
<feature type="domain" description="DUF7910" evidence="8">
    <location>
        <begin position="64"/>
        <end position="175"/>
    </location>
</feature>
<dbReference type="GO" id="GO:0004553">
    <property type="term" value="F:hydrolase activity, hydrolyzing O-glycosyl compounds"/>
    <property type="evidence" value="ECO:0007669"/>
    <property type="project" value="InterPro"/>
</dbReference>
<dbReference type="PANTHER" id="PTHR10551:SF14">
    <property type="entry name" value="CELLULASE CONTAINING PROTEIN, EXPRESSED"/>
    <property type="match status" value="1"/>
</dbReference>
<keyword evidence="5" id="KW-0732">Signal</keyword>
<dbReference type="InterPro" id="IPR057232">
    <property type="entry name" value="DUF7910"/>
</dbReference>
<evidence type="ECO:0000256" key="4">
    <source>
        <dbReference type="SAM" id="MobiDB-lite"/>
    </source>
</evidence>
<dbReference type="Pfam" id="PF00150">
    <property type="entry name" value="Cellulase"/>
    <property type="match status" value="1"/>
</dbReference>
<organism evidence="9 10">
    <name type="scientific">Camellia sinensis var. sinensis</name>
    <name type="common">China tea</name>
    <dbReference type="NCBI Taxonomy" id="542762"/>
    <lineage>
        <taxon>Eukaryota</taxon>
        <taxon>Viridiplantae</taxon>
        <taxon>Streptophyta</taxon>
        <taxon>Embryophyta</taxon>
        <taxon>Tracheophyta</taxon>
        <taxon>Spermatophyta</taxon>
        <taxon>Magnoliopsida</taxon>
        <taxon>eudicotyledons</taxon>
        <taxon>Gunneridae</taxon>
        <taxon>Pentapetalae</taxon>
        <taxon>asterids</taxon>
        <taxon>Ericales</taxon>
        <taxon>Theaceae</taxon>
        <taxon>Camellia</taxon>
    </lineage>
</organism>
<reference evidence="9 10" key="1">
    <citation type="journal article" date="2018" name="Proc. Natl. Acad. Sci. U.S.A.">
        <title>Draft genome sequence of Camellia sinensis var. sinensis provides insights into the evolution of the tea genome and tea quality.</title>
        <authorList>
            <person name="Wei C."/>
            <person name="Yang H."/>
            <person name="Wang S."/>
            <person name="Zhao J."/>
            <person name="Liu C."/>
            <person name="Gao L."/>
            <person name="Xia E."/>
            <person name="Lu Y."/>
            <person name="Tai Y."/>
            <person name="She G."/>
            <person name="Sun J."/>
            <person name="Cao H."/>
            <person name="Tong W."/>
            <person name="Gao Q."/>
            <person name="Li Y."/>
            <person name="Deng W."/>
            <person name="Jiang X."/>
            <person name="Wang W."/>
            <person name="Chen Q."/>
            <person name="Zhang S."/>
            <person name="Li H."/>
            <person name="Wu J."/>
            <person name="Wang P."/>
            <person name="Li P."/>
            <person name="Shi C."/>
            <person name="Zheng F."/>
            <person name="Jian J."/>
            <person name="Huang B."/>
            <person name="Shan D."/>
            <person name="Shi M."/>
            <person name="Fang C."/>
            <person name="Yue Y."/>
            <person name="Li F."/>
            <person name="Li D."/>
            <person name="Wei S."/>
            <person name="Han B."/>
            <person name="Jiang C."/>
            <person name="Yin Y."/>
            <person name="Xia T."/>
            <person name="Zhang Z."/>
            <person name="Bennetzen J.L."/>
            <person name="Zhao S."/>
            <person name="Wan X."/>
        </authorList>
    </citation>
    <scope>NUCLEOTIDE SEQUENCE [LARGE SCALE GENOMIC DNA]</scope>
    <source>
        <strain evidence="10">cv. Shuchazao</strain>
        <tissue evidence="9">Leaf</tissue>
    </source>
</reference>
<accession>A0A4S4E6G7</accession>
<dbReference type="Pfam" id="PF25490">
    <property type="entry name" value="DUF7910"/>
    <property type="match status" value="1"/>
</dbReference>
<dbReference type="STRING" id="542762.A0A4S4E6G7"/>
<keyword evidence="2" id="KW-0378">Hydrolase</keyword>
<dbReference type="AlphaFoldDB" id="A0A4S4E6G7"/>
<dbReference type="SUPFAM" id="SSF50405">
    <property type="entry name" value="Actin-crosslinking proteins"/>
    <property type="match status" value="2"/>
</dbReference>
<comment type="similarity">
    <text evidence="1">Belongs to the glycosyl hydrolase 5 (cellulase A) family.</text>
</comment>
<dbReference type="GO" id="GO:0015629">
    <property type="term" value="C:actin cytoskeleton"/>
    <property type="evidence" value="ECO:0007669"/>
    <property type="project" value="TreeGrafter"/>
</dbReference>
<dbReference type="InterPro" id="IPR007321">
    <property type="entry name" value="Transposase_28"/>
</dbReference>
<evidence type="ECO:0000259" key="8">
    <source>
        <dbReference type="Pfam" id="PF25490"/>
    </source>
</evidence>
<evidence type="ECO:0000256" key="3">
    <source>
        <dbReference type="ARBA" id="ARBA00023295"/>
    </source>
</evidence>